<evidence type="ECO:0000259" key="2">
    <source>
        <dbReference type="Pfam" id="PF13649"/>
    </source>
</evidence>
<dbReference type="GO" id="GO:0008168">
    <property type="term" value="F:methyltransferase activity"/>
    <property type="evidence" value="ECO:0007669"/>
    <property type="project" value="TreeGrafter"/>
</dbReference>
<dbReference type="SUPFAM" id="SSF53335">
    <property type="entry name" value="S-adenosyl-L-methionine-dependent methyltransferases"/>
    <property type="match status" value="1"/>
</dbReference>
<dbReference type="Proteomes" id="UP000078561">
    <property type="component" value="Unassembled WGS sequence"/>
</dbReference>
<protein>
    <recommendedName>
        <fullName evidence="2">Methyltransferase domain-containing protein</fullName>
    </recommendedName>
</protein>
<dbReference type="InParanoid" id="A0A163JYX4"/>
<gene>
    <name evidence="3" type="primary">ABSGL_08830.1 scaffold 10450</name>
</gene>
<dbReference type="OrthoDB" id="2013972at2759"/>
<reference evidence="3" key="1">
    <citation type="submission" date="2016-04" db="EMBL/GenBank/DDBJ databases">
        <authorList>
            <person name="Evans L.H."/>
            <person name="Alamgir A."/>
            <person name="Owens N."/>
            <person name="Weber N.D."/>
            <person name="Virtaneva K."/>
            <person name="Barbian K."/>
            <person name="Babar A."/>
            <person name="Rosenke K."/>
        </authorList>
    </citation>
    <scope>NUCLEOTIDE SEQUENCE [LARGE SCALE GENOMIC DNA]</scope>
    <source>
        <strain evidence="3">CBS 101.48</strain>
    </source>
</reference>
<proteinExistence type="predicted"/>
<evidence type="ECO:0000256" key="1">
    <source>
        <dbReference type="SAM" id="MobiDB-lite"/>
    </source>
</evidence>
<dbReference type="PANTHER" id="PTHR43591">
    <property type="entry name" value="METHYLTRANSFERASE"/>
    <property type="match status" value="1"/>
</dbReference>
<feature type="region of interest" description="Disordered" evidence="1">
    <location>
        <begin position="1"/>
        <end position="84"/>
    </location>
</feature>
<dbReference type="InterPro" id="IPR029063">
    <property type="entry name" value="SAM-dependent_MTases_sf"/>
</dbReference>
<dbReference type="CDD" id="cd02440">
    <property type="entry name" value="AdoMet_MTases"/>
    <property type="match status" value="1"/>
</dbReference>
<dbReference type="PANTHER" id="PTHR43591:SF24">
    <property type="entry name" value="2-METHOXY-6-POLYPRENYL-1,4-BENZOQUINOL METHYLASE, MITOCHONDRIAL"/>
    <property type="match status" value="1"/>
</dbReference>
<sequence>MGNQNSRLERRLGSTASQDPRLTTTSPSSSSSSSGSDWLPTSQDPYQRRYPLPIVSSSGRLKLRKHSSPLIPTTTTHRSRRPLSRVFLSSFKPTPAPPLPTNVLPPPELPTLHPLVTTCPQDPIEMKTPSPPHQQPQQEISVRLTGASSPSVTWIDGRKFHTYAGSSTYLLPCDEEEIDRLHLLHFMVRFAIQGNYLAPVTDSLRKGAHVLDIGCGPGSWTMEIAGEYPKSTIIGVDLNNVFPRDIKPINCQFHQCDALQGLPFEDDTFDYVFMRFMGQGIGVTQWDPLIQEILRILKPGGWVEVVEVDLELHRTGPMTKVYNDRLLTLMAARHLDPHGGRRLKDRFEARDDLMNINTTFISCPGGQWAGKLGQLTMQSWKSYYRAIQPQICLTSNITPDEYNQNLDCCWDEANEYKTFENVHFAYAQKRSPSIG</sequence>
<dbReference type="EMBL" id="LT554031">
    <property type="protein sequence ID" value="SAM03013.1"/>
    <property type="molecule type" value="Genomic_DNA"/>
</dbReference>
<evidence type="ECO:0000313" key="4">
    <source>
        <dbReference type="Proteomes" id="UP000078561"/>
    </source>
</evidence>
<dbReference type="Pfam" id="PF13649">
    <property type="entry name" value="Methyltransf_25"/>
    <property type="match status" value="1"/>
</dbReference>
<dbReference type="InterPro" id="IPR041698">
    <property type="entry name" value="Methyltransf_25"/>
</dbReference>
<keyword evidence="4" id="KW-1185">Reference proteome</keyword>
<feature type="domain" description="Methyltransferase" evidence="2">
    <location>
        <begin position="210"/>
        <end position="301"/>
    </location>
</feature>
<evidence type="ECO:0000313" key="3">
    <source>
        <dbReference type="EMBL" id="SAM03013.1"/>
    </source>
</evidence>
<feature type="compositionally biased region" description="Low complexity" evidence="1">
    <location>
        <begin position="23"/>
        <end position="36"/>
    </location>
</feature>
<organism evidence="3">
    <name type="scientific">Absidia glauca</name>
    <name type="common">Pin mould</name>
    <dbReference type="NCBI Taxonomy" id="4829"/>
    <lineage>
        <taxon>Eukaryota</taxon>
        <taxon>Fungi</taxon>
        <taxon>Fungi incertae sedis</taxon>
        <taxon>Mucoromycota</taxon>
        <taxon>Mucoromycotina</taxon>
        <taxon>Mucoromycetes</taxon>
        <taxon>Mucorales</taxon>
        <taxon>Cunninghamellaceae</taxon>
        <taxon>Absidia</taxon>
    </lineage>
</organism>
<dbReference type="OMA" id="WREADEY"/>
<dbReference type="AlphaFoldDB" id="A0A163JYX4"/>
<name>A0A163JYX4_ABSGL</name>
<dbReference type="Gene3D" id="3.40.50.150">
    <property type="entry name" value="Vaccinia Virus protein VP39"/>
    <property type="match status" value="1"/>
</dbReference>
<accession>A0A163JYX4</accession>
<dbReference type="STRING" id="4829.A0A163JYX4"/>